<reference evidence="3" key="1">
    <citation type="submission" date="2018-02" db="EMBL/GenBank/DDBJ databases">
        <title>Genome sequencing of Solimonas sp. HR-BB.</title>
        <authorList>
            <person name="Lee Y."/>
            <person name="Jeon C.O."/>
        </authorList>
    </citation>
    <scope>NUCLEOTIDE SEQUENCE [LARGE SCALE GENOMIC DNA]</scope>
    <source>
        <strain evidence="3">HR-U</strain>
    </source>
</reference>
<dbReference type="Proteomes" id="UP000239590">
    <property type="component" value="Unassembled WGS sequence"/>
</dbReference>
<feature type="region of interest" description="Disordered" evidence="1">
    <location>
        <begin position="77"/>
        <end position="103"/>
    </location>
</feature>
<name>A0A2S7II55_9BACT</name>
<comment type="caution">
    <text evidence="2">The sequence shown here is derived from an EMBL/GenBank/DDBJ whole genome shotgun (WGS) entry which is preliminary data.</text>
</comment>
<keyword evidence="3" id="KW-1185">Reference proteome</keyword>
<protein>
    <submittedName>
        <fullName evidence="2">Uncharacterized protein</fullName>
    </submittedName>
</protein>
<gene>
    <name evidence="2" type="ORF">C5O19_19865</name>
</gene>
<evidence type="ECO:0000313" key="2">
    <source>
        <dbReference type="EMBL" id="PQA55669.1"/>
    </source>
</evidence>
<accession>A0A2S7II55</accession>
<dbReference type="EMBL" id="PTRA01000004">
    <property type="protein sequence ID" value="PQA55669.1"/>
    <property type="molecule type" value="Genomic_DNA"/>
</dbReference>
<proteinExistence type="predicted"/>
<evidence type="ECO:0000256" key="1">
    <source>
        <dbReference type="SAM" id="MobiDB-lite"/>
    </source>
</evidence>
<evidence type="ECO:0000313" key="3">
    <source>
        <dbReference type="Proteomes" id="UP000239590"/>
    </source>
</evidence>
<organism evidence="2 3">
    <name type="scientific">Siphonobacter curvatus</name>
    <dbReference type="NCBI Taxonomy" id="2094562"/>
    <lineage>
        <taxon>Bacteria</taxon>
        <taxon>Pseudomonadati</taxon>
        <taxon>Bacteroidota</taxon>
        <taxon>Cytophagia</taxon>
        <taxon>Cytophagales</taxon>
        <taxon>Cytophagaceae</taxon>
        <taxon>Siphonobacter</taxon>
    </lineage>
</organism>
<dbReference type="AlphaFoldDB" id="A0A2S7II55"/>
<sequence length="278" mass="30587">MKPKNRIPGPSWKASGAAMRSPNAAFCFGSSSPGALKGNADGYHCQAPASTLVYFFEQLCCHLEASHLLLAEKTSAKGNQPNESAPLMEPSLEQPSTTPLSPATHHPSFEDFFDLNYVADLRAELEDWLATAMATDEVCERPANLLFLHDQLLAFTKAAFELYEAHGLEAELLPSPTINVPSALAGIETRLKQVEDFPLHLSPAEWQNPLLVLKDCCESFSQEEWQTLLHDLLRAGFSQESFTTIVEPELILPFSQQLTRLLEACYLLFVTAPKAAAV</sequence>